<dbReference type="InterPro" id="IPR017961">
    <property type="entry name" value="DNA_pol_Y-fam_little_finger"/>
</dbReference>
<comment type="subunit">
    <text evidence="4">Monomer.</text>
</comment>
<reference evidence="7" key="1">
    <citation type="journal article" date="2019" name="Int. J. Syst. Evol. Microbiol.">
        <title>The Global Catalogue of Microorganisms (GCM) 10K type strain sequencing project: providing services to taxonomists for standard genome sequencing and annotation.</title>
        <authorList>
            <consortium name="The Broad Institute Genomics Platform"/>
            <consortium name="The Broad Institute Genome Sequencing Center for Infectious Disease"/>
            <person name="Wu L."/>
            <person name="Ma J."/>
        </authorList>
    </citation>
    <scope>NUCLEOTIDE SEQUENCE [LARGE SCALE GENOMIC DNA]</scope>
    <source>
        <strain evidence="7">CECT 8010</strain>
    </source>
</reference>
<keyword evidence="3 4" id="KW-0239">DNA-directed DNA polymerase</keyword>
<comment type="subcellular location">
    <subcellularLocation>
        <location evidence="4">Cytoplasm</location>
    </subcellularLocation>
</comment>
<evidence type="ECO:0000313" key="7">
    <source>
        <dbReference type="Proteomes" id="UP001595906"/>
    </source>
</evidence>
<keyword evidence="4" id="KW-0227">DNA damage</keyword>
<dbReference type="Pfam" id="PF11799">
    <property type="entry name" value="IMS_C"/>
    <property type="match status" value="1"/>
</dbReference>
<evidence type="ECO:0000256" key="1">
    <source>
        <dbReference type="ARBA" id="ARBA00010945"/>
    </source>
</evidence>
<keyword evidence="4" id="KW-0963">Cytoplasm</keyword>
<feature type="binding site" evidence="4">
    <location>
        <position position="29"/>
    </location>
    <ligand>
        <name>Mg(2+)</name>
        <dbReference type="ChEBI" id="CHEBI:18420"/>
    </ligand>
</feature>
<evidence type="ECO:0000256" key="2">
    <source>
        <dbReference type="ARBA" id="ARBA00022457"/>
    </source>
</evidence>
<feature type="domain" description="UmuC" evidence="5">
    <location>
        <begin position="25"/>
        <end position="204"/>
    </location>
</feature>
<keyword evidence="2 4" id="KW-0515">Mutator protein</keyword>
<evidence type="ECO:0000259" key="5">
    <source>
        <dbReference type="PROSITE" id="PS50173"/>
    </source>
</evidence>
<dbReference type="InterPro" id="IPR001126">
    <property type="entry name" value="UmuC"/>
</dbReference>
<sequence length="402" mass="45790">MPYASRVAHFNTTYLRYMASPQRYIAHLDLDSFFFSVEAIINPSLKGKAVIVGGASLRGVVTTCSYEARKFGVHSAMPMKKAMELCPHAIIVSSTRGQYSRYSRWVTDIIAAKAPLFEKASIDEFYIDLTGMDKFFDPYQWTIDLRQEIMTQTELPISFGLASNKMVAKIATDEAKPNGYLFVQPGMEQQFLAPLPVNKFSGVGKHTYETLKNMGIFYIGDILKYPIEILEKKLGKWGNDLYFKAQGIHTSEVHPFHEAKSISTENTFEDNKTDMDFLLSELVRMTEKVAYELRQDEKMTGCIAVKIRYPNFETTSKQTTIDYTFRDDELIPAAMQLFHQLYRKGQPVRLLGVRLSDFTNHALQGSLFDDNEKKNNLYKAIDGVKNKFGKAALKKARTVTKE</sequence>
<dbReference type="PROSITE" id="PS50173">
    <property type="entry name" value="UMUC"/>
    <property type="match status" value="1"/>
</dbReference>
<dbReference type="SUPFAM" id="SSF56672">
    <property type="entry name" value="DNA/RNA polymerases"/>
    <property type="match status" value="1"/>
</dbReference>
<comment type="catalytic activity">
    <reaction evidence="4">
        <text>DNA(n) + a 2'-deoxyribonucleoside 5'-triphosphate = DNA(n+1) + diphosphate</text>
        <dbReference type="Rhea" id="RHEA:22508"/>
        <dbReference type="Rhea" id="RHEA-COMP:17339"/>
        <dbReference type="Rhea" id="RHEA-COMP:17340"/>
        <dbReference type="ChEBI" id="CHEBI:33019"/>
        <dbReference type="ChEBI" id="CHEBI:61560"/>
        <dbReference type="ChEBI" id="CHEBI:173112"/>
        <dbReference type="EC" id="2.7.7.7"/>
    </reaction>
</comment>
<dbReference type="InterPro" id="IPR022880">
    <property type="entry name" value="DNApol_IV"/>
</dbReference>
<dbReference type="NCBIfam" id="NF002677">
    <property type="entry name" value="PRK02406.1"/>
    <property type="match status" value="1"/>
</dbReference>
<dbReference type="SUPFAM" id="SSF100879">
    <property type="entry name" value="Lesion bypass DNA polymerase (Y-family), little finger domain"/>
    <property type="match status" value="1"/>
</dbReference>
<keyword evidence="4" id="KW-0479">Metal-binding</keyword>
<dbReference type="InterPro" id="IPR050116">
    <property type="entry name" value="DNA_polymerase-Y"/>
</dbReference>
<keyword evidence="4" id="KW-0238">DNA-binding</keyword>
<dbReference type="Proteomes" id="UP001595906">
    <property type="component" value="Unassembled WGS sequence"/>
</dbReference>
<keyword evidence="4" id="KW-0235">DNA replication</keyword>
<dbReference type="InterPro" id="IPR043502">
    <property type="entry name" value="DNA/RNA_pol_sf"/>
</dbReference>
<dbReference type="PANTHER" id="PTHR11076">
    <property type="entry name" value="DNA REPAIR POLYMERASE UMUC / TRANSFERASE FAMILY MEMBER"/>
    <property type="match status" value="1"/>
</dbReference>
<dbReference type="InterPro" id="IPR043128">
    <property type="entry name" value="Rev_trsase/Diguanyl_cyclase"/>
</dbReference>
<comment type="cofactor">
    <cofactor evidence="4">
        <name>Mg(2+)</name>
        <dbReference type="ChEBI" id="CHEBI:18420"/>
    </cofactor>
    <text evidence="4">Binds 2 magnesium ions per subunit.</text>
</comment>
<organism evidence="6 7">
    <name type="scientific">Parasediminibacterium paludis</name>
    <dbReference type="NCBI Taxonomy" id="908966"/>
    <lineage>
        <taxon>Bacteria</taxon>
        <taxon>Pseudomonadati</taxon>
        <taxon>Bacteroidota</taxon>
        <taxon>Chitinophagia</taxon>
        <taxon>Chitinophagales</taxon>
        <taxon>Chitinophagaceae</taxon>
        <taxon>Parasediminibacterium</taxon>
    </lineage>
</organism>
<keyword evidence="7" id="KW-1185">Reference proteome</keyword>
<accession>A0ABV8PVW2</accession>
<evidence type="ECO:0000256" key="3">
    <source>
        <dbReference type="ARBA" id="ARBA00022932"/>
    </source>
</evidence>
<comment type="function">
    <text evidence="4">Poorly processive, error-prone DNA polymerase involved in untargeted mutagenesis. Copies undamaged DNA at stalled replication forks, which arise in vivo from mismatched or misaligned primer ends. These misaligned primers can be extended by PolIV. Exhibits no 3'-5' exonuclease (proofreading) activity. May be involved in translesional synthesis, in conjunction with the beta clamp from PolIII.</text>
</comment>
<keyword evidence="4 6" id="KW-0808">Transferase</keyword>
<keyword evidence="4" id="KW-0234">DNA repair</keyword>
<gene>
    <name evidence="4 6" type="primary">dinB</name>
    <name evidence="6" type="ORF">ACFOW1_04570</name>
</gene>
<dbReference type="Gene3D" id="3.40.1170.60">
    <property type="match status" value="1"/>
</dbReference>
<dbReference type="CDD" id="cd03586">
    <property type="entry name" value="PolY_Pol_IV_kappa"/>
    <property type="match status" value="1"/>
</dbReference>
<comment type="similarity">
    <text evidence="1 4">Belongs to the DNA polymerase type-Y family.</text>
</comment>
<dbReference type="GO" id="GO:0003887">
    <property type="term" value="F:DNA-directed DNA polymerase activity"/>
    <property type="evidence" value="ECO:0007669"/>
    <property type="project" value="UniProtKB-EC"/>
</dbReference>
<protein>
    <recommendedName>
        <fullName evidence="4">DNA polymerase IV</fullName>
        <shortName evidence="4">Pol IV</shortName>
        <ecNumber evidence="4">2.7.7.7</ecNumber>
    </recommendedName>
</protein>
<feature type="binding site" evidence="4">
    <location>
        <position position="123"/>
    </location>
    <ligand>
        <name>Mg(2+)</name>
        <dbReference type="ChEBI" id="CHEBI:18420"/>
    </ligand>
</feature>
<feature type="active site" evidence="4">
    <location>
        <position position="124"/>
    </location>
</feature>
<keyword evidence="4 6" id="KW-0548">Nucleotidyltransferase</keyword>
<comment type="caution">
    <text evidence="6">The sequence shown here is derived from an EMBL/GenBank/DDBJ whole genome shotgun (WGS) entry which is preliminary data.</text>
</comment>
<dbReference type="Gene3D" id="1.10.150.20">
    <property type="entry name" value="5' to 3' exonuclease, C-terminal subdomain"/>
    <property type="match status" value="1"/>
</dbReference>
<proteinExistence type="inferred from homology"/>
<keyword evidence="4" id="KW-0460">Magnesium</keyword>
<dbReference type="Gene3D" id="3.30.70.270">
    <property type="match status" value="1"/>
</dbReference>
<dbReference type="HAMAP" id="MF_01113">
    <property type="entry name" value="DNApol_IV"/>
    <property type="match status" value="1"/>
</dbReference>
<dbReference type="EMBL" id="JBHSDC010000003">
    <property type="protein sequence ID" value="MFC4231151.1"/>
    <property type="molecule type" value="Genomic_DNA"/>
</dbReference>
<dbReference type="EC" id="2.7.7.7" evidence="4"/>
<dbReference type="RefSeq" id="WP_379012538.1">
    <property type="nucleotide sequence ID" value="NZ_JBHSDC010000003.1"/>
</dbReference>
<dbReference type="PANTHER" id="PTHR11076:SF33">
    <property type="entry name" value="DNA POLYMERASE KAPPA"/>
    <property type="match status" value="1"/>
</dbReference>
<dbReference type="InterPro" id="IPR036775">
    <property type="entry name" value="DNA_pol_Y-fam_lit_finger_sf"/>
</dbReference>
<evidence type="ECO:0000256" key="4">
    <source>
        <dbReference type="HAMAP-Rule" id="MF_01113"/>
    </source>
</evidence>
<dbReference type="Gene3D" id="3.30.1490.100">
    <property type="entry name" value="DNA polymerase, Y-family, little finger domain"/>
    <property type="match status" value="1"/>
</dbReference>
<feature type="site" description="Substrate discrimination" evidence="4">
    <location>
        <position position="34"/>
    </location>
</feature>
<name>A0ABV8PVW2_9BACT</name>
<evidence type="ECO:0000313" key="6">
    <source>
        <dbReference type="EMBL" id="MFC4231151.1"/>
    </source>
</evidence>
<dbReference type="Pfam" id="PF00817">
    <property type="entry name" value="IMS"/>
    <property type="match status" value="1"/>
</dbReference>